<dbReference type="Proteomes" id="UP001344658">
    <property type="component" value="Unassembled WGS sequence"/>
</dbReference>
<proteinExistence type="predicted"/>
<comment type="caution">
    <text evidence="7">The sequence shown here is derived from an EMBL/GenBank/DDBJ whole genome shotgun (WGS) entry which is preliminary data.</text>
</comment>
<accession>A0ABU7PBT3</accession>
<feature type="transmembrane region" description="Helical" evidence="5">
    <location>
        <begin position="413"/>
        <end position="431"/>
    </location>
</feature>
<keyword evidence="8" id="KW-1185">Reference proteome</keyword>
<protein>
    <submittedName>
        <fullName evidence="7">FUSC family protein</fullName>
    </submittedName>
</protein>
<gene>
    <name evidence="7" type="ORF">V2S66_14215</name>
</gene>
<feature type="transmembrane region" description="Helical" evidence="5">
    <location>
        <begin position="56"/>
        <end position="73"/>
    </location>
</feature>
<feature type="transmembrane region" description="Helical" evidence="5">
    <location>
        <begin position="154"/>
        <end position="176"/>
    </location>
</feature>
<keyword evidence="3 5" id="KW-1133">Transmembrane helix</keyword>
<feature type="domain" description="Integral membrane bound transporter" evidence="6">
    <location>
        <begin position="400"/>
        <end position="526"/>
    </location>
</feature>
<dbReference type="RefSeq" id="WP_330795259.1">
    <property type="nucleotide sequence ID" value="NZ_JAZEWV010000009.1"/>
</dbReference>
<reference evidence="7 8" key="1">
    <citation type="submission" date="2023-12" db="EMBL/GenBank/DDBJ databases">
        <title>Streptomyces sp. V4-01.</title>
        <authorList>
            <person name="Somphong A."/>
            <person name="Phongsopitanun W."/>
        </authorList>
    </citation>
    <scope>NUCLEOTIDE SEQUENCE [LARGE SCALE GENOMIC DNA]</scope>
    <source>
        <strain evidence="7 8">V4-01</strain>
    </source>
</reference>
<evidence type="ECO:0000256" key="3">
    <source>
        <dbReference type="ARBA" id="ARBA00022989"/>
    </source>
</evidence>
<feature type="transmembrane region" description="Helical" evidence="5">
    <location>
        <begin position="107"/>
        <end position="123"/>
    </location>
</feature>
<evidence type="ECO:0000256" key="1">
    <source>
        <dbReference type="ARBA" id="ARBA00004141"/>
    </source>
</evidence>
<feature type="transmembrane region" description="Helical" evidence="5">
    <location>
        <begin position="465"/>
        <end position="498"/>
    </location>
</feature>
<organism evidence="7 8">
    <name type="scientific">Actinacidiphila polyblastidii</name>
    <dbReference type="NCBI Taxonomy" id="3110430"/>
    <lineage>
        <taxon>Bacteria</taxon>
        <taxon>Bacillati</taxon>
        <taxon>Actinomycetota</taxon>
        <taxon>Actinomycetes</taxon>
        <taxon>Kitasatosporales</taxon>
        <taxon>Streptomycetaceae</taxon>
        <taxon>Actinacidiphila</taxon>
    </lineage>
</organism>
<dbReference type="Pfam" id="PF13515">
    <property type="entry name" value="FUSC_2"/>
    <property type="match status" value="1"/>
</dbReference>
<sequence length="736" mass="76030">MPPALRPARAWDRLLAFDPGLHRLQVASSAAVVLATTIGVEYAYSRAVGAGAQDTLIAMLLGTVVALTGWTALGEPHPLLKARTAAFFPVAILAGMLPSTAVSGHSGPTLATLVALLFLSVFLRRFGVRFFFYGNLAWIGFLFAAFLGRTVEQIPSLIATVAVSSAWSLLLSLTVLRVRPDRVLGRMQLTFGARSRAVARACAVLLRAEPPYERSLTSLRSRQLRLAESALLIDGWSAVPGALPGDWTAGVLRRRTLQAHRVVDDLADAAQALAPGGGAEARTAAHIARHLARREYRSARLLAARVRAPGTAPDGAARTRALTRFAEAALRFAAFAAWERTAPPSDDALDFSPAAPLVLGALPGSSAVARGVAARSRWARLRGLSLPSRQAVQVAVAATLAVVLGRLVSPDHYYWAVAGALLAFAGTATSAESVTRAGSAVLGTLLGLGAGVGVAGLIGGQPAPVLTAIVLCLTLGIYLAQVSAGFTAFFTTTAVVQLYGVLHELSGRLLLLRLEETALGAATGVLACLLVLPTGTRDTVHTARGRYFAAAAAALRAATGHGAGPPPAGAPAGLHAQLRLLDLRTQQLALASLPLTTPLGYPLLRGNDPRLGRGRMALHTALSRQVHSVAAAMGRAGPAPSGSPLVLTAGVLADAADALGAAAPVPGAPSAAVERLLEAAESRLSSLPSVPLRPVGPDLDLGPDPEAVRALTGTAQLLGRLARLPAPVSRADGRRR</sequence>
<evidence type="ECO:0000313" key="8">
    <source>
        <dbReference type="Proteomes" id="UP001344658"/>
    </source>
</evidence>
<keyword evidence="2 5" id="KW-0812">Transmembrane</keyword>
<feature type="transmembrane region" description="Helical" evidence="5">
    <location>
        <begin position="390"/>
        <end position="407"/>
    </location>
</feature>
<feature type="transmembrane region" description="Helical" evidence="5">
    <location>
        <begin position="130"/>
        <end position="148"/>
    </location>
</feature>
<evidence type="ECO:0000256" key="2">
    <source>
        <dbReference type="ARBA" id="ARBA00022692"/>
    </source>
</evidence>
<evidence type="ECO:0000259" key="6">
    <source>
        <dbReference type="Pfam" id="PF13515"/>
    </source>
</evidence>
<comment type="subcellular location">
    <subcellularLocation>
        <location evidence="1">Membrane</location>
        <topology evidence="1">Multi-pass membrane protein</topology>
    </subcellularLocation>
</comment>
<evidence type="ECO:0000256" key="4">
    <source>
        <dbReference type="ARBA" id="ARBA00023136"/>
    </source>
</evidence>
<dbReference type="EMBL" id="JAZEWV010000009">
    <property type="protein sequence ID" value="MEE4543118.1"/>
    <property type="molecule type" value="Genomic_DNA"/>
</dbReference>
<keyword evidence="4 5" id="KW-0472">Membrane</keyword>
<feature type="transmembrane region" description="Helical" evidence="5">
    <location>
        <begin position="438"/>
        <end position="459"/>
    </location>
</feature>
<evidence type="ECO:0000256" key="5">
    <source>
        <dbReference type="SAM" id="Phobius"/>
    </source>
</evidence>
<name>A0ABU7PBT3_9ACTN</name>
<evidence type="ECO:0000313" key="7">
    <source>
        <dbReference type="EMBL" id="MEE4543118.1"/>
    </source>
</evidence>
<dbReference type="InterPro" id="IPR049453">
    <property type="entry name" value="Memb_transporter_dom"/>
</dbReference>
<feature type="transmembrane region" description="Helical" evidence="5">
    <location>
        <begin position="21"/>
        <end position="44"/>
    </location>
</feature>